<proteinExistence type="predicted"/>
<keyword evidence="2" id="KW-1185">Reference proteome</keyword>
<dbReference type="AlphaFoldDB" id="A0A9X0ACA3"/>
<sequence>MRISWLRLCLPSSPAISSVDDPGLWSLLKIRNLPHLKIRGPHGSIAPEVPKHLKARTHMKKLFPWRPLGLENVGGGDWKGQMTWQEQYEFHDS</sequence>
<gene>
    <name evidence="1" type="ORF">OCU04_012424</name>
</gene>
<name>A0A9X0ACA3_9HELO</name>
<evidence type="ECO:0000313" key="1">
    <source>
        <dbReference type="EMBL" id="KAJ8058228.1"/>
    </source>
</evidence>
<dbReference type="OrthoDB" id="3516495at2759"/>
<protein>
    <submittedName>
        <fullName evidence="1">Uncharacterized protein</fullName>
    </submittedName>
</protein>
<evidence type="ECO:0000313" key="2">
    <source>
        <dbReference type="Proteomes" id="UP001152300"/>
    </source>
</evidence>
<dbReference type="Proteomes" id="UP001152300">
    <property type="component" value="Unassembled WGS sequence"/>
</dbReference>
<dbReference type="EMBL" id="JAPEIS010000016">
    <property type="protein sequence ID" value="KAJ8058228.1"/>
    <property type="molecule type" value="Genomic_DNA"/>
</dbReference>
<organism evidence="1 2">
    <name type="scientific">Sclerotinia nivalis</name>
    <dbReference type="NCBI Taxonomy" id="352851"/>
    <lineage>
        <taxon>Eukaryota</taxon>
        <taxon>Fungi</taxon>
        <taxon>Dikarya</taxon>
        <taxon>Ascomycota</taxon>
        <taxon>Pezizomycotina</taxon>
        <taxon>Leotiomycetes</taxon>
        <taxon>Helotiales</taxon>
        <taxon>Sclerotiniaceae</taxon>
        <taxon>Sclerotinia</taxon>
    </lineage>
</organism>
<accession>A0A9X0ACA3</accession>
<comment type="caution">
    <text evidence="1">The sequence shown here is derived from an EMBL/GenBank/DDBJ whole genome shotgun (WGS) entry which is preliminary data.</text>
</comment>
<reference evidence="1" key="1">
    <citation type="submission" date="2022-11" db="EMBL/GenBank/DDBJ databases">
        <title>Genome Resource of Sclerotinia nivalis Strain SnTB1, a Plant Pathogen Isolated from American Ginseng.</title>
        <authorList>
            <person name="Fan S."/>
        </authorList>
    </citation>
    <scope>NUCLEOTIDE SEQUENCE</scope>
    <source>
        <strain evidence="1">SnTB1</strain>
    </source>
</reference>